<comment type="cofactor">
    <cofactor evidence="1">
        <name>L-ascorbate</name>
        <dbReference type="ChEBI" id="CHEBI:38290"/>
    </cofactor>
</comment>
<comment type="caution">
    <text evidence="8">The sequence shown here is derived from an EMBL/GenBank/DDBJ whole genome shotgun (WGS) entry which is preliminary data.</text>
</comment>
<evidence type="ECO:0000256" key="5">
    <source>
        <dbReference type="ARBA" id="ARBA00023004"/>
    </source>
</evidence>
<accession>A0AAD9DCU6</accession>
<evidence type="ECO:0000256" key="1">
    <source>
        <dbReference type="ARBA" id="ARBA00001961"/>
    </source>
</evidence>
<dbReference type="PANTHER" id="PTHR10869:SF236">
    <property type="entry name" value="PROLYL 4-HYDROXYLASE ALPHA SUBUNIT DOMAIN-CONTAINING PROTEIN"/>
    <property type="match status" value="1"/>
</dbReference>
<name>A0AAD9DCU6_9STRA</name>
<keyword evidence="2" id="KW-0479">Metal-binding</keyword>
<evidence type="ECO:0000256" key="2">
    <source>
        <dbReference type="ARBA" id="ARBA00022723"/>
    </source>
</evidence>
<evidence type="ECO:0000313" key="8">
    <source>
        <dbReference type="EMBL" id="KAK1742916.1"/>
    </source>
</evidence>
<dbReference type="AlphaFoldDB" id="A0AAD9DCU6"/>
<dbReference type="SMART" id="SM00702">
    <property type="entry name" value="P4Hc"/>
    <property type="match status" value="1"/>
</dbReference>
<keyword evidence="5" id="KW-0408">Iron</keyword>
<keyword evidence="3" id="KW-0223">Dioxygenase</keyword>
<evidence type="ECO:0000256" key="6">
    <source>
        <dbReference type="SAM" id="MobiDB-lite"/>
    </source>
</evidence>
<dbReference type="InterPro" id="IPR005123">
    <property type="entry name" value="Oxoglu/Fe-dep_dioxygenase_dom"/>
</dbReference>
<dbReference type="PROSITE" id="PS51471">
    <property type="entry name" value="FE2OG_OXY"/>
    <property type="match status" value="1"/>
</dbReference>
<dbReference type="InterPro" id="IPR045054">
    <property type="entry name" value="P4HA-like"/>
</dbReference>
<dbReference type="GO" id="GO:0005506">
    <property type="term" value="F:iron ion binding"/>
    <property type="evidence" value="ECO:0007669"/>
    <property type="project" value="InterPro"/>
</dbReference>
<protein>
    <submittedName>
        <fullName evidence="8">2OG-Fe(II) oxygenase family protein</fullName>
    </submittedName>
</protein>
<evidence type="ECO:0000313" key="9">
    <source>
        <dbReference type="Proteomes" id="UP001224775"/>
    </source>
</evidence>
<feature type="domain" description="Fe2OG dioxygenase" evidence="7">
    <location>
        <begin position="146"/>
        <end position="266"/>
    </location>
</feature>
<gene>
    <name evidence="8" type="ORF">QTG54_006513</name>
</gene>
<evidence type="ECO:0000256" key="3">
    <source>
        <dbReference type="ARBA" id="ARBA00022964"/>
    </source>
</evidence>
<keyword evidence="9" id="KW-1185">Reference proteome</keyword>
<reference evidence="8" key="1">
    <citation type="submission" date="2023-06" db="EMBL/GenBank/DDBJ databases">
        <title>Survivors Of The Sea: Transcriptome response of Skeletonema marinoi to long-term dormancy.</title>
        <authorList>
            <person name="Pinder M.I.M."/>
            <person name="Kourtchenko O."/>
            <person name="Robertson E.K."/>
            <person name="Larsson T."/>
            <person name="Maumus F."/>
            <person name="Osuna-Cruz C.M."/>
            <person name="Vancaester E."/>
            <person name="Stenow R."/>
            <person name="Vandepoele K."/>
            <person name="Ploug H."/>
            <person name="Bruchert V."/>
            <person name="Godhe A."/>
            <person name="Topel M."/>
        </authorList>
    </citation>
    <scope>NUCLEOTIDE SEQUENCE</scope>
    <source>
        <strain evidence="8">R05AC</strain>
    </source>
</reference>
<evidence type="ECO:0000256" key="4">
    <source>
        <dbReference type="ARBA" id="ARBA00023002"/>
    </source>
</evidence>
<dbReference type="Gene3D" id="2.60.120.620">
    <property type="entry name" value="q2cbj1_9rhob like domain"/>
    <property type="match status" value="1"/>
</dbReference>
<organism evidence="8 9">
    <name type="scientific">Skeletonema marinoi</name>
    <dbReference type="NCBI Taxonomy" id="267567"/>
    <lineage>
        <taxon>Eukaryota</taxon>
        <taxon>Sar</taxon>
        <taxon>Stramenopiles</taxon>
        <taxon>Ochrophyta</taxon>
        <taxon>Bacillariophyta</taxon>
        <taxon>Coscinodiscophyceae</taxon>
        <taxon>Thalassiosirophycidae</taxon>
        <taxon>Thalassiosirales</taxon>
        <taxon>Skeletonemataceae</taxon>
        <taxon>Skeletonema</taxon>
        <taxon>Skeletonema marinoi-dohrnii complex</taxon>
    </lineage>
</organism>
<feature type="region of interest" description="Disordered" evidence="6">
    <location>
        <begin position="1"/>
        <end position="35"/>
    </location>
</feature>
<dbReference type="GO" id="GO:0005783">
    <property type="term" value="C:endoplasmic reticulum"/>
    <property type="evidence" value="ECO:0007669"/>
    <property type="project" value="TreeGrafter"/>
</dbReference>
<sequence>MAKKKSATRNAQPTKEAPLNNKRSSPDRSFPQTLLNDKHTNRQGLHLEDLIPNAVFVARNALSSKECEDWIKYAENSGYDTVAHPATKWIAHRECSRLQKNDWTMAHRLFGRIQQVVAEASKQIDIYDKSTRVNSSYANKSYQPITCNPNLRLYKYTKGQWFGKHIDDTNKIEWRGEDTPYAAKDVAETHTEITVLFYLSSCKGGATRFHLPKSTKKKGKGNDGSVAFTPTQGAVLLHVHGDNCLEHEAEPVLDGIKYVLRTDIVYGIM</sequence>
<dbReference type="GO" id="GO:0004656">
    <property type="term" value="F:procollagen-proline 4-dioxygenase activity"/>
    <property type="evidence" value="ECO:0007669"/>
    <property type="project" value="TreeGrafter"/>
</dbReference>
<dbReference type="Proteomes" id="UP001224775">
    <property type="component" value="Unassembled WGS sequence"/>
</dbReference>
<keyword evidence="4" id="KW-0560">Oxidoreductase</keyword>
<evidence type="ECO:0000259" key="7">
    <source>
        <dbReference type="PROSITE" id="PS51471"/>
    </source>
</evidence>
<proteinExistence type="predicted"/>
<dbReference type="InterPro" id="IPR006620">
    <property type="entry name" value="Pro_4_hyd_alph"/>
</dbReference>
<dbReference type="EMBL" id="JATAAI010000010">
    <property type="protein sequence ID" value="KAK1742916.1"/>
    <property type="molecule type" value="Genomic_DNA"/>
</dbReference>
<dbReference type="PANTHER" id="PTHR10869">
    <property type="entry name" value="PROLYL 4-HYDROXYLASE ALPHA SUBUNIT"/>
    <property type="match status" value="1"/>
</dbReference>
<dbReference type="GO" id="GO:0031418">
    <property type="term" value="F:L-ascorbic acid binding"/>
    <property type="evidence" value="ECO:0007669"/>
    <property type="project" value="InterPro"/>
</dbReference>